<keyword evidence="2" id="KW-1185">Reference proteome</keyword>
<evidence type="ECO:0000313" key="1">
    <source>
        <dbReference type="EMBL" id="GBP73496.1"/>
    </source>
</evidence>
<sequence length="95" mass="10947">MYGAVPIEVMTYHDERCLQSQTEERDKWPWSTYPCYSLPKFIKFNVPGNLERTTGGYWICQRISLWACAGQSYFRTGESGALGSIEVTRFATRHA</sequence>
<proteinExistence type="predicted"/>
<dbReference type="Proteomes" id="UP000299102">
    <property type="component" value="Unassembled WGS sequence"/>
</dbReference>
<gene>
    <name evidence="1" type="ORF">EVAR_57391_1</name>
</gene>
<reference evidence="1 2" key="1">
    <citation type="journal article" date="2019" name="Commun. Biol.">
        <title>The bagworm genome reveals a unique fibroin gene that provides high tensile strength.</title>
        <authorList>
            <person name="Kono N."/>
            <person name="Nakamura H."/>
            <person name="Ohtoshi R."/>
            <person name="Tomita M."/>
            <person name="Numata K."/>
            <person name="Arakawa K."/>
        </authorList>
    </citation>
    <scope>NUCLEOTIDE SEQUENCE [LARGE SCALE GENOMIC DNA]</scope>
</reference>
<protein>
    <submittedName>
        <fullName evidence="1">Uncharacterized protein</fullName>
    </submittedName>
</protein>
<evidence type="ECO:0000313" key="2">
    <source>
        <dbReference type="Proteomes" id="UP000299102"/>
    </source>
</evidence>
<comment type="caution">
    <text evidence="1">The sequence shown here is derived from an EMBL/GenBank/DDBJ whole genome shotgun (WGS) entry which is preliminary data.</text>
</comment>
<organism evidence="1 2">
    <name type="scientific">Eumeta variegata</name>
    <name type="common">Bagworm moth</name>
    <name type="synonym">Eumeta japonica</name>
    <dbReference type="NCBI Taxonomy" id="151549"/>
    <lineage>
        <taxon>Eukaryota</taxon>
        <taxon>Metazoa</taxon>
        <taxon>Ecdysozoa</taxon>
        <taxon>Arthropoda</taxon>
        <taxon>Hexapoda</taxon>
        <taxon>Insecta</taxon>
        <taxon>Pterygota</taxon>
        <taxon>Neoptera</taxon>
        <taxon>Endopterygota</taxon>
        <taxon>Lepidoptera</taxon>
        <taxon>Glossata</taxon>
        <taxon>Ditrysia</taxon>
        <taxon>Tineoidea</taxon>
        <taxon>Psychidae</taxon>
        <taxon>Oiketicinae</taxon>
        <taxon>Eumeta</taxon>
    </lineage>
</organism>
<accession>A0A4C1YBR0</accession>
<dbReference type="AlphaFoldDB" id="A0A4C1YBR0"/>
<name>A0A4C1YBR0_EUMVA</name>
<dbReference type="EMBL" id="BGZK01001176">
    <property type="protein sequence ID" value="GBP73496.1"/>
    <property type="molecule type" value="Genomic_DNA"/>
</dbReference>